<evidence type="ECO:0000313" key="4">
    <source>
        <dbReference type="EMBL" id="TWT21178.1"/>
    </source>
</evidence>
<dbReference type="GO" id="GO:0004222">
    <property type="term" value="F:metalloendopeptidase activity"/>
    <property type="evidence" value="ECO:0007669"/>
    <property type="project" value="TreeGrafter"/>
</dbReference>
<dbReference type="Pfam" id="PF13511">
    <property type="entry name" value="DUF4124"/>
    <property type="match status" value="1"/>
</dbReference>
<sequence length="304" mass="31697">MKRSALAAGVAAVALGIAAAQATEVYRWTDAAGRPQYADRVDARVPAQQVARVEVPIEAAAIARLRVEAGQDGALALVDNLLAGPIEVMLHADGGGPFASDPPLPARGTVPAQSGALLARIASGTPRLRVVAVPGTPNARPREVEYLYPLQTAALRIQQAWGGGFSHADAENRHAVDFAAPVGTAVVAARDGVVMQSEAGFADAAPGEDEDALVARANFIRILHDDGTMALYAHLQPGGVLARLGQRVRRGQVIGLSGNTGRSTAPHLHFVLQANRGMRLESLPFRMFGPQGILRFGDAQAGGE</sequence>
<protein>
    <submittedName>
        <fullName evidence="4">M23 family metallopeptidase</fullName>
    </submittedName>
</protein>
<comment type="caution">
    <text evidence="4">The sequence shown here is derived from an EMBL/GenBank/DDBJ whole genome shotgun (WGS) entry which is preliminary data.</text>
</comment>
<dbReference type="CDD" id="cd12797">
    <property type="entry name" value="M23_peptidase"/>
    <property type="match status" value="1"/>
</dbReference>
<proteinExistence type="predicted"/>
<dbReference type="AlphaFoldDB" id="A0A5C5U5M5"/>
<keyword evidence="1" id="KW-0732">Signal</keyword>
<name>A0A5C5U5M5_9GAMM</name>
<reference evidence="4 5" key="1">
    <citation type="journal article" date="2008" name="Int. J. Syst. Evol. Microbiol.">
        <title>Luteimonas marina sp. nov., isolated from seawater.</title>
        <authorList>
            <person name="Baik K.S."/>
            <person name="Park S.C."/>
            <person name="Kim M.S."/>
            <person name="Kim E.M."/>
            <person name="Park C."/>
            <person name="Chun J."/>
            <person name="Seong C.N."/>
        </authorList>
    </citation>
    <scope>NUCLEOTIDE SEQUENCE [LARGE SCALE GENOMIC DNA]</scope>
    <source>
        <strain evidence="4 5">FR1330</strain>
    </source>
</reference>
<dbReference type="PANTHER" id="PTHR21666:SF294">
    <property type="entry name" value="PEPTIDASE M23"/>
    <property type="match status" value="1"/>
</dbReference>
<dbReference type="InterPro" id="IPR050570">
    <property type="entry name" value="Cell_wall_metabolism_enzyme"/>
</dbReference>
<dbReference type="SUPFAM" id="SSF51261">
    <property type="entry name" value="Duplicated hybrid motif"/>
    <property type="match status" value="1"/>
</dbReference>
<feature type="signal peptide" evidence="1">
    <location>
        <begin position="1"/>
        <end position="22"/>
    </location>
</feature>
<dbReference type="InterPro" id="IPR025392">
    <property type="entry name" value="DUF4124"/>
</dbReference>
<evidence type="ECO:0000256" key="1">
    <source>
        <dbReference type="SAM" id="SignalP"/>
    </source>
</evidence>
<evidence type="ECO:0000259" key="3">
    <source>
        <dbReference type="Pfam" id="PF13511"/>
    </source>
</evidence>
<dbReference type="PANTHER" id="PTHR21666">
    <property type="entry name" value="PEPTIDASE-RELATED"/>
    <property type="match status" value="1"/>
</dbReference>
<dbReference type="InterPro" id="IPR011055">
    <property type="entry name" value="Dup_hybrid_motif"/>
</dbReference>
<organism evidence="4 5">
    <name type="scientific">Luteimonas marina</name>
    <dbReference type="NCBI Taxonomy" id="488485"/>
    <lineage>
        <taxon>Bacteria</taxon>
        <taxon>Pseudomonadati</taxon>
        <taxon>Pseudomonadota</taxon>
        <taxon>Gammaproteobacteria</taxon>
        <taxon>Lysobacterales</taxon>
        <taxon>Lysobacteraceae</taxon>
        <taxon>Luteimonas</taxon>
    </lineage>
</organism>
<dbReference type="Gene3D" id="2.70.70.10">
    <property type="entry name" value="Glucose Permease (Domain IIA)"/>
    <property type="match status" value="1"/>
</dbReference>
<feature type="domain" description="M23ase beta-sheet core" evidence="2">
    <location>
        <begin position="174"/>
        <end position="275"/>
    </location>
</feature>
<dbReference type="Pfam" id="PF01551">
    <property type="entry name" value="Peptidase_M23"/>
    <property type="match status" value="1"/>
</dbReference>
<keyword evidence="5" id="KW-1185">Reference proteome</keyword>
<dbReference type="Proteomes" id="UP000319980">
    <property type="component" value="Unassembled WGS sequence"/>
</dbReference>
<feature type="chain" id="PRO_5022948773" evidence="1">
    <location>
        <begin position="23"/>
        <end position="304"/>
    </location>
</feature>
<accession>A0A5C5U5M5</accession>
<feature type="domain" description="DUF4124" evidence="3">
    <location>
        <begin position="14"/>
        <end position="54"/>
    </location>
</feature>
<gene>
    <name evidence="4" type="ORF">FQY83_07385</name>
</gene>
<dbReference type="RefSeq" id="WP_146386658.1">
    <property type="nucleotide sequence ID" value="NZ_VOHK01000003.1"/>
</dbReference>
<evidence type="ECO:0000259" key="2">
    <source>
        <dbReference type="Pfam" id="PF01551"/>
    </source>
</evidence>
<dbReference type="OrthoDB" id="9809488at2"/>
<dbReference type="InterPro" id="IPR016047">
    <property type="entry name" value="M23ase_b-sheet_dom"/>
</dbReference>
<evidence type="ECO:0000313" key="5">
    <source>
        <dbReference type="Proteomes" id="UP000319980"/>
    </source>
</evidence>
<dbReference type="EMBL" id="VOHK01000003">
    <property type="protein sequence ID" value="TWT21178.1"/>
    <property type="molecule type" value="Genomic_DNA"/>
</dbReference>